<accession>A0A9X2GVP9</accession>
<evidence type="ECO:0000313" key="3">
    <source>
        <dbReference type="Proteomes" id="UP001139648"/>
    </source>
</evidence>
<reference evidence="2" key="1">
    <citation type="submission" date="2022-06" db="EMBL/GenBank/DDBJ databases">
        <title>Sequencing the genomes of 1000 actinobacteria strains.</title>
        <authorList>
            <person name="Klenk H.-P."/>
        </authorList>
    </citation>
    <scope>NUCLEOTIDE SEQUENCE</scope>
    <source>
        <strain evidence="2">DSM 46694</strain>
    </source>
</reference>
<keyword evidence="1" id="KW-0812">Transmembrane</keyword>
<feature type="transmembrane region" description="Helical" evidence="1">
    <location>
        <begin position="384"/>
        <end position="400"/>
    </location>
</feature>
<comment type="caution">
    <text evidence="2">The sequence shown here is derived from an EMBL/GenBank/DDBJ whole genome shotgun (WGS) entry which is preliminary data.</text>
</comment>
<sequence length="470" mass="51005">MTRSRRMPPSAFLRLLRRHTSGPFRLEGVTVTGDLDLSGQSFGFDLELPGCRIEGALILDGVTGQSIDLTGLHAEAVQAFRLRLSTDLTLRQAVIGSGNGTEPLADQRVTGSGDEVAGPFGVPRHKAVSSAVLELSDARIDGDLMLADLTLGSSGQWSLYADQLQVTGSVTGTGLSATGAVHLRAANIGGAVYLNGARIAGMEASVAQIRRGLYVDWGFTSTGQVRLRSSEVGVLVTFHDAVITGGLNLARLRTPRLRLDFRDRPEGRIVLRDAQVDAYVDNRESWPEPGRLDLEGLTYRRLAEGPGTDHQERLRWLRLDQHAGAGSYEQLALCYARAGDERAARLVRLARQRRIRRGDRLPARVWSVLQDVLFGYGYLPGRALAWLLFLVTTGALWFAAHPPRRVKNDGPAWDPVLYVLDLIVPVANLGHRTAWDPAGIDKAVSVVLILSGWLLATAVIAGVGRVLNRG</sequence>
<keyword evidence="3" id="KW-1185">Reference proteome</keyword>
<proteinExistence type="predicted"/>
<dbReference type="Proteomes" id="UP001139648">
    <property type="component" value="Unassembled WGS sequence"/>
</dbReference>
<feature type="transmembrane region" description="Helical" evidence="1">
    <location>
        <begin position="412"/>
        <end position="431"/>
    </location>
</feature>
<dbReference type="EMBL" id="JAMZEB010000002">
    <property type="protein sequence ID" value="MCP2364790.1"/>
    <property type="molecule type" value="Genomic_DNA"/>
</dbReference>
<evidence type="ECO:0008006" key="4">
    <source>
        <dbReference type="Google" id="ProtNLM"/>
    </source>
</evidence>
<dbReference type="RefSeq" id="WP_253757575.1">
    <property type="nucleotide sequence ID" value="NZ_BAABKA010000087.1"/>
</dbReference>
<protein>
    <recommendedName>
        <fullName evidence="4">Oxidoreductase</fullName>
    </recommendedName>
</protein>
<evidence type="ECO:0000313" key="2">
    <source>
        <dbReference type="EMBL" id="MCP2364790.1"/>
    </source>
</evidence>
<keyword evidence="1" id="KW-1133">Transmembrane helix</keyword>
<name>A0A9X2GVP9_9ACTN</name>
<keyword evidence="1" id="KW-0472">Membrane</keyword>
<feature type="transmembrane region" description="Helical" evidence="1">
    <location>
        <begin position="443"/>
        <end position="467"/>
    </location>
</feature>
<dbReference type="AlphaFoldDB" id="A0A9X2GVP9"/>
<gene>
    <name evidence="2" type="ORF">HD597_011810</name>
</gene>
<organism evidence="2 3">
    <name type="scientific">Nonomuraea thailandensis</name>
    <dbReference type="NCBI Taxonomy" id="1188745"/>
    <lineage>
        <taxon>Bacteria</taxon>
        <taxon>Bacillati</taxon>
        <taxon>Actinomycetota</taxon>
        <taxon>Actinomycetes</taxon>
        <taxon>Streptosporangiales</taxon>
        <taxon>Streptosporangiaceae</taxon>
        <taxon>Nonomuraea</taxon>
    </lineage>
</organism>
<evidence type="ECO:0000256" key="1">
    <source>
        <dbReference type="SAM" id="Phobius"/>
    </source>
</evidence>